<dbReference type="PANTHER" id="PTHR45638:SF13">
    <property type="entry name" value="CYCLIC NUCLEOTIDE-BINDING DOMAIN-CONTAINING PROTEIN"/>
    <property type="match status" value="1"/>
</dbReference>
<comment type="caution">
    <text evidence="13">The sequence shown here is derived from an EMBL/GenBank/DDBJ whole genome shotgun (WGS) entry which is preliminary data.</text>
</comment>
<gene>
    <name evidence="13" type="ORF">KP79_PYT09924</name>
</gene>
<dbReference type="GO" id="GO:0016020">
    <property type="term" value="C:membrane"/>
    <property type="evidence" value="ECO:0007669"/>
    <property type="project" value="UniProtKB-SubCell"/>
</dbReference>
<evidence type="ECO:0000259" key="12">
    <source>
        <dbReference type="PROSITE" id="PS50042"/>
    </source>
</evidence>
<dbReference type="PROSITE" id="PS50042">
    <property type="entry name" value="CNMP_BINDING_3"/>
    <property type="match status" value="1"/>
</dbReference>
<dbReference type="CDD" id="cd00038">
    <property type="entry name" value="CAP_ED"/>
    <property type="match status" value="1"/>
</dbReference>
<keyword evidence="5" id="KW-0406">Ion transport</keyword>
<dbReference type="InterPro" id="IPR018490">
    <property type="entry name" value="cNMP-bd_dom_sf"/>
</dbReference>
<keyword evidence="6 11" id="KW-0472">Membrane</keyword>
<dbReference type="SUPFAM" id="SSF51206">
    <property type="entry name" value="cAMP-binding domain-like"/>
    <property type="match status" value="1"/>
</dbReference>
<dbReference type="GO" id="GO:0005221">
    <property type="term" value="F:intracellularly cyclic nucleotide-activated monoatomic cation channel activity"/>
    <property type="evidence" value="ECO:0007669"/>
    <property type="project" value="InterPro"/>
</dbReference>
<keyword evidence="14" id="KW-1185">Reference proteome</keyword>
<proteinExistence type="predicted"/>
<dbReference type="PROSITE" id="PS00888">
    <property type="entry name" value="CNMP_BINDING_1"/>
    <property type="match status" value="1"/>
</dbReference>
<dbReference type="Pfam" id="PF00027">
    <property type="entry name" value="cNMP_binding"/>
    <property type="match status" value="1"/>
</dbReference>
<accession>A0A210PQ56</accession>
<name>A0A210PQ56_MIZYE</name>
<dbReference type="Pfam" id="PF00520">
    <property type="entry name" value="Ion_trans"/>
    <property type="match status" value="1"/>
</dbReference>
<dbReference type="SUPFAM" id="SSF81324">
    <property type="entry name" value="Voltage-gated potassium channels"/>
    <property type="match status" value="1"/>
</dbReference>
<dbReference type="OrthoDB" id="421226at2759"/>
<evidence type="ECO:0000256" key="4">
    <source>
        <dbReference type="ARBA" id="ARBA00022989"/>
    </source>
</evidence>
<keyword evidence="7" id="KW-1071">Ligand-gated ion channel</keyword>
<feature type="region of interest" description="Disordered" evidence="10">
    <location>
        <begin position="35"/>
        <end position="61"/>
    </location>
</feature>
<evidence type="ECO:0000313" key="13">
    <source>
        <dbReference type="EMBL" id="OWF38602.1"/>
    </source>
</evidence>
<dbReference type="AlphaFoldDB" id="A0A210PQ56"/>
<evidence type="ECO:0000256" key="8">
    <source>
        <dbReference type="ARBA" id="ARBA00023303"/>
    </source>
</evidence>
<dbReference type="InterPro" id="IPR050866">
    <property type="entry name" value="CNG_cation_channel"/>
</dbReference>
<protein>
    <submittedName>
        <fullName evidence="13">Cyclic nucleotide-gated channel rod photoreceptor subunit alpha</fullName>
    </submittedName>
</protein>
<dbReference type="FunFam" id="2.60.120.10:FF:000020">
    <property type="entry name" value="Cyclic nucleotide-gated channel beta 3"/>
    <property type="match status" value="1"/>
</dbReference>
<dbReference type="Proteomes" id="UP000242188">
    <property type="component" value="Unassembled WGS sequence"/>
</dbReference>
<evidence type="ECO:0000256" key="10">
    <source>
        <dbReference type="SAM" id="MobiDB-lite"/>
    </source>
</evidence>
<evidence type="ECO:0000256" key="2">
    <source>
        <dbReference type="ARBA" id="ARBA00022448"/>
    </source>
</evidence>
<evidence type="ECO:0000256" key="5">
    <source>
        <dbReference type="ARBA" id="ARBA00023065"/>
    </source>
</evidence>
<keyword evidence="2" id="KW-0813">Transport</keyword>
<dbReference type="Gene3D" id="1.10.287.630">
    <property type="entry name" value="Helix hairpin bin"/>
    <property type="match status" value="1"/>
</dbReference>
<feature type="region of interest" description="Disordered" evidence="10">
    <location>
        <begin position="538"/>
        <end position="562"/>
    </location>
</feature>
<dbReference type="EMBL" id="NEDP02005560">
    <property type="protein sequence ID" value="OWF38602.1"/>
    <property type="molecule type" value="Genomic_DNA"/>
</dbReference>
<evidence type="ECO:0000256" key="1">
    <source>
        <dbReference type="ARBA" id="ARBA00004141"/>
    </source>
</evidence>
<evidence type="ECO:0000256" key="3">
    <source>
        <dbReference type="ARBA" id="ARBA00022692"/>
    </source>
</evidence>
<dbReference type="SMART" id="SM00100">
    <property type="entry name" value="cNMP"/>
    <property type="match status" value="1"/>
</dbReference>
<dbReference type="PANTHER" id="PTHR45638">
    <property type="entry name" value="CYCLIC NUCLEOTIDE-GATED CATION CHANNEL SUBUNIT A"/>
    <property type="match status" value="1"/>
</dbReference>
<keyword evidence="9" id="KW-0175">Coiled coil</keyword>
<feature type="domain" description="Cyclic nucleotide-binding" evidence="12">
    <location>
        <begin position="406"/>
        <end position="514"/>
    </location>
</feature>
<keyword evidence="8" id="KW-0407">Ion channel</keyword>
<reference evidence="13 14" key="1">
    <citation type="journal article" date="2017" name="Nat. Ecol. Evol.">
        <title>Scallop genome provides insights into evolution of bilaterian karyotype and development.</title>
        <authorList>
            <person name="Wang S."/>
            <person name="Zhang J."/>
            <person name="Jiao W."/>
            <person name="Li J."/>
            <person name="Xun X."/>
            <person name="Sun Y."/>
            <person name="Guo X."/>
            <person name="Huan P."/>
            <person name="Dong B."/>
            <person name="Zhang L."/>
            <person name="Hu X."/>
            <person name="Sun X."/>
            <person name="Wang J."/>
            <person name="Zhao C."/>
            <person name="Wang Y."/>
            <person name="Wang D."/>
            <person name="Huang X."/>
            <person name="Wang R."/>
            <person name="Lv J."/>
            <person name="Li Y."/>
            <person name="Zhang Z."/>
            <person name="Liu B."/>
            <person name="Lu W."/>
            <person name="Hui Y."/>
            <person name="Liang J."/>
            <person name="Zhou Z."/>
            <person name="Hou R."/>
            <person name="Li X."/>
            <person name="Liu Y."/>
            <person name="Li H."/>
            <person name="Ning X."/>
            <person name="Lin Y."/>
            <person name="Zhao L."/>
            <person name="Xing Q."/>
            <person name="Dou J."/>
            <person name="Li Y."/>
            <person name="Mao J."/>
            <person name="Guo H."/>
            <person name="Dou H."/>
            <person name="Li T."/>
            <person name="Mu C."/>
            <person name="Jiang W."/>
            <person name="Fu Q."/>
            <person name="Fu X."/>
            <person name="Miao Y."/>
            <person name="Liu J."/>
            <person name="Yu Q."/>
            <person name="Li R."/>
            <person name="Liao H."/>
            <person name="Li X."/>
            <person name="Kong Y."/>
            <person name="Jiang Z."/>
            <person name="Chourrout D."/>
            <person name="Li R."/>
            <person name="Bao Z."/>
        </authorList>
    </citation>
    <scope>NUCLEOTIDE SEQUENCE [LARGE SCALE GENOMIC DNA]</scope>
    <source>
        <strain evidence="13 14">PY_sf001</strain>
    </source>
</reference>
<dbReference type="GO" id="GO:0044877">
    <property type="term" value="F:protein-containing complex binding"/>
    <property type="evidence" value="ECO:0007669"/>
    <property type="project" value="TreeGrafter"/>
</dbReference>
<dbReference type="PROSITE" id="PS00889">
    <property type="entry name" value="CNMP_BINDING_2"/>
    <property type="match status" value="1"/>
</dbReference>
<feature type="compositionally biased region" description="Basic and acidic residues" evidence="10">
    <location>
        <begin position="35"/>
        <end position="48"/>
    </location>
</feature>
<feature type="transmembrane region" description="Helical" evidence="11">
    <location>
        <begin position="303"/>
        <end position="324"/>
    </location>
</feature>
<dbReference type="FunFam" id="1.10.287.630:FF:000001">
    <property type="entry name" value="Cyclic nucleotide-gated channel alpha 3"/>
    <property type="match status" value="1"/>
</dbReference>
<feature type="transmembrane region" description="Helical" evidence="11">
    <location>
        <begin position="232"/>
        <end position="253"/>
    </location>
</feature>
<evidence type="ECO:0000256" key="7">
    <source>
        <dbReference type="ARBA" id="ARBA00023286"/>
    </source>
</evidence>
<evidence type="ECO:0000256" key="9">
    <source>
        <dbReference type="SAM" id="Coils"/>
    </source>
</evidence>
<sequence>METTLTTDTILHNNHSAVQRRGDVSIRQVWPVEDGRGERCSKDTDKASKSPQQEPTETRHNDVTRRVWDPDGNLCYNWMVVITTAALYNIVVIILRLGFTEMREHVLPRTVFTVLDLGCDVVYFFDIFVQSRMTYYEDGCLVSDVHKVFERYRGRKRFKLDVLSILPLHTVVFVCQGLLNCVHISIGFQKYHEFYISMTRLPRLLKAHTVSGFFDITDSRTSNPNCVRAIKLSLYLVLVIHWIGCLYYMVSLYEGIGSTEWAYSSGNYPDNFIRKYICCIYWSLLILTTIGERPPPQTNLEHVFTGLTFVIGVFIFAAVVGNVGDVISNLNASRQEFQARMDQIKFYLRHRNVPLPLQNRVKRWADYTWTRNQAMDEPQLLQMLPERLQMEIAIQVHLDTLKKVTIFEECEEGLLRELVLKLRPQIFSPGDYICHIGDIGREMYIINHGKIEIIVPCADTGQKQTVATLGAGNYFGEISLLKLDSGQNRRTADVRAVGYSELLRLSRKDLLTALVEYPDAKVILETQAKLRMKETMDIRNTNGEEPSPPSERQATEKSKRKRDWLSGIVQSEGFKRLVEHKDTELSELKTIVHQLRDYQTQVREKTNTRSVEKSKRLEMKLQQYEINLRKANSRIEELQQTLRSSCPCGKRSKSVTTDSPFVGRITRSSISDKSCRPLSIRKKCASEHYLERRGMKPLTGLDPSQTQLKRGRLFSNTNSIPITRSQINVTHSDTMEPVKQSSGYSSDTETLATLLRVSNALRLRSQSQTSTESNCDSSLSSDNDLESDWEPVSVGDNIPLAHLTKSSEVSRTPRRSCFKETNV</sequence>
<keyword evidence="13" id="KW-0675">Receptor</keyword>
<dbReference type="InterPro" id="IPR018488">
    <property type="entry name" value="cNMP-bd_CS"/>
</dbReference>
<feature type="transmembrane region" description="Helical" evidence="11">
    <location>
        <begin position="76"/>
        <end position="99"/>
    </location>
</feature>
<feature type="coiled-coil region" evidence="9">
    <location>
        <begin position="614"/>
        <end position="641"/>
    </location>
</feature>
<dbReference type="Gene3D" id="1.10.287.70">
    <property type="match status" value="1"/>
</dbReference>
<feature type="region of interest" description="Disordered" evidence="10">
    <location>
        <begin position="765"/>
        <end position="795"/>
    </location>
</feature>
<comment type="subcellular location">
    <subcellularLocation>
        <location evidence="1">Membrane</location>
        <topology evidence="1">Multi-pass membrane protein</topology>
    </subcellularLocation>
</comment>
<dbReference type="Gene3D" id="2.60.120.10">
    <property type="entry name" value="Jelly Rolls"/>
    <property type="match status" value="1"/>
</dbReference>
<dbReference type="InterPro" id="IPR014710">
    <property type="entry name" value="RmlC-like_jellyroll"/>
</dbReference>
<keyword evidence="3 11" id="KW-0812">Transmembrane</keyword>
<dbReference type="InterPro" id="IPR005821">
    <property type="entry name" value="Ion_trans_dom"/>
</dbReference>
<evidence type="ECO:0000256" key="6">
    <source>
        <dbReference type="ARBA" id="ARBA00023136"/>
    </source>
</evidence>
<feature type="compositionally biased region" description="Low complexity" evidence="10">
    <location>
        <begin position="769"/>
        <end position="782"/>
    </location>
</feature>
<evidence type="ECO:0000256" key="11">
    <source>
        <dbReference type="SAM" id="Phobius"/>
    </source>
</evidence>
<organism evidence="13 14">
    <name type="scientific">Mizuhopecten yessoensis</name>
    <name type="common">Japanese scallop</name>
    <name type="synonym">Patinopecten yessoensis</name>
    <dbReference type="NCBI Taxonomy" id="6573"/>
    <lineage>
        <taxon>Eukaryota</taxon>
        <taxon>Metazoa</taxon>
        <taxon>Spiralia</taxon>
        <taxon>Lophotrochozoa</taxon>
        <taxon>Mollusca</taxon>
        <taxon>Bivalvia</taxon>
        <taxon>Autobranchia</taxon>
        <taxon>Pteriomorphia</taxon>
        <taxon>Pectinida</taxon>
        <taxon>Pectinoidea</taxon>
        <taxon>Pectinidae</taxon>
        <taxon>Mizuhopecten</taxon>
    </lineage>
</organism>
<evidence type="ECO:0000313" key="14">
    <source>
        <dbReference type="Proteomes" id="UP000242188"/>
    </source>
</evidence>
<feature type="transmembrane region" description="Helical" evidence="11">
    <location>
        <begin position="273"/>
        <end position="291"/>
    </location>
</feature>
<keyword evidence="4 11" id="KW-1133">Transmembrane helix</keyword>
<dbReference type="InterPro" id="IPR000595">
    <property type="entry name" value="cNMP-bd_dom"/>
</dbReference>